<sequence length="66" mass="7647">MSNQELVTQFHKLKGMVEALFDIVANVATEDNRTETKNHSQEQERQICCIENSWLTTACIRNAMYL</sequence>
<proteinExistence type="predicted"/>
<organism evidence="1 2">
    <name type="scientific">Romanomermis culicivorax</name>
    <name type="common">Nematode worm</name>
    <dbReference type="NCBI Taxonomy" id="13658"/>
    <lineage>
        <taxon>Eukaryota</taxon>
        <taxon>Metazoa</taxon>
        <taxon>Ecdysozoa</taxon>
        <taxon>Nematoda</taxon>
        <taxon>Enoplea</taxon>
        <taxon>Dorylaimia</taxon>
        <taxon>Mermithida</taxon>
        <taxon>Mermithoidea</taxon>
        <taxon>Mermithidae</taxon>
        <taxon>Romanomermis</taxon>
    </lineage>
</organism>
<evidence type="ECO:0000313" key="1">
    <source>
        <dbReference type="Proteomes" id="UP000887565"/>
    </source>
</evidence>
<protein>
    <submittedName>
        <fullName evidence="2">Uncharacterized protein</fullName>
    </submittedName>
</protein>
<dbReference type="WBParaSite" id="nRc.2.0.1.t46026-RA">
    <property type="protein sequence ID" value="nRc.2.0.1.t46026-RA"/>
    <property type="gene ID" value="nRc.2.0.1.g46026"/>
</dbReference>
<reference evidence="2" key="1">
    <citation type="submission" date="2022-11" db="UniProtKB">
        <authorList>
            <consortium name="WormBaseParasite"/>
        </authorList>
    </citation>
    <scope>IDENTIFICATION</scope>
</reference>
<evidence type="ECO:0000313" key="2">
    <source>
        <dbReference type="WBParaSite" id="nRc.2.0.1.t46026-RA"/>
    </source>
</evidence>
<name>A0A915L8F6_ROMCU</name>
<dbReference type="Proteomes" id="UP000887565">
    <property type="component" value="Unplaced"/>
</dbReference>
<dbReference type="AlphaFoldDB" id="A0A915L8F6"/>
<accession>A0A915L8F6</accession>
<keyword evidence="1" id="KW-1185">Reference proteome</keyword>